<sequence>MSLPNDNKRKAFARFSLPRIGQVITALFAMIAITVQPVAAQSILRDAETEALFSDMVAPLVAVSELDAKDVEVILINSNQINAFVAGGQRMFFYSGTIAAADTAVEIQGIMAHELGHITGGHIIRFDEGIKTATGITILSLILGAAAIAAGAGDAGAGILAAGQQAATGKFLAFSRVQERAADSAGARYLSAAGITGRGSIDFFKKLQNYEFRLGIPQEDSYGRTHPLSGERVSLLRDVYQADPAWDTPPDPKIEARFQRVKAKLLGFTNEPNTTLREFPESDQSVPARYARAYAWHKSAYPDRALMEVNNLLKDAPNDPYFLELHGQILLESGRPDEALESLRKAVRLTNNQPLIASLFGHALIATEDETHFAEAQRVLKAAVVKDNRNPFAWYQLGVVYSQQGDTARAQLATAESALLQRNYGSAIRSSQIAMAGIKENTPEWIRAQDISLIAKNEFERSDQRRR</sequence>
<keyword evidence="10" id="KW-1185">Reference proteome</keyword>
<dbReference type="Pfam" id="PF23914">
    <property type="entry name" value="TPR_CcmH_CycH"/>
    <property type="match status" value="1"/>
</dbReference>
<evidence type="ECO:0000259" key="8">
    <source>
        <dbReference type="Pfam" id="PF23914"/>
    </source>
</evidence>
<dbReference type="InterPro" id="IPR001915">
    <property type="entry name" value="Peptidase_M48"/>
</dbReference>
<dbReference type="InterPro" id="IPR056413">
    <property type="entry name" value="TPR_CcmH_CycH"/>
</dbReference>
<organism evidence="9 10">
    <name type="scientific">Parasphingorhabdus cellanae</name>
    <dbReference type="NCBI Taxonomy" id="2806553"/>
    <lineage>
        <taxon>Bacteria</taxon>
        <taxon>Pseudomonadati</taxon>
        <taxon>Pseudomonadota</taxon>
        <taxon>Alphaproteobacteria</taxon>
        <taxon>Sphingomonadales</taxon>
        <taxon>Sphingomonadaceae</taxon>
        <taxon>Parasphingorhabdus</taxon>
    </lineage>
</organism>
<proteinExistence type="predicted"/>
<feature type="domain" description="Cytochrome c-type biogenesis protein H TPR" evidence="8">
    <location>
        <begin position="313"/>
        <end position="411"/>
    </location>
</feature>
<keyword evidence="4" id="KW-0378">Hydrolase</keyword>
<evidence type="ECO:0000313" key="10">
    <source>
        <dbReference type="Proteomes" id="UP000663923"/>
    </source>
</evidence>
<evidence type="ECO:0000256" key="3">
    <source>
        <dbReference type="ARBA" id="ARBA00022723"/>
    </source>
</evidence>
<evidence type="ECO:0000256" key="6">
    <source>
        <dbReference type="ARBA" id="ARBA00023049"/>
    </source>
</evidence>
<keyword evidence="6 9" id="KW-0482">Metalloprotease</keyword>
<dbReference type="CDD" id="cd07324">
    <property type="entry name" value="M48C_Oma1-like"/>
    <property type="match status" value="1"/>
</dbReference>
<evidence type="ECO:0000256" key="5">
    <source>
        <dbReference type="ARBA" id="ARBA00022833"/>
    </source>
</evidence>
<gene>
    <name evidence="9" type="ORF">J4G78_03710</name>
</gene>
<dbReference type="PANTHER" id="PTHR22726:SF1">
    <property type="entry name" value="METALLOENDOPEPTIDASE OMA1, MITOCHONDRIAL"/>
    <property type="match status" value="1"/>
</dbReference>
<reference evidence="9 10" key="1">
    <citation type="submission" date="2021-03" db="EMBL/GenBank/DDBJ databases">
        <title>Complete genome of Parasphingorhabdus_sp.JHSY0214.</title>
        <authorList>
            <person name="Yoo J.H."/>
            <person name="Bae J.W."/>
        </authorList>
    </citation>
    <scope>NUCLEOTIDE SEQUENCE [LARGE SCALE GENOMIC DNA]</scope>
    <source>
        <strain evidence="9 10">JHSY0214</strain>
    </source>
</reference>
<evidence type="ECO:0000256" key="2">
    <source>
        <dbReference type="ARBA" id="ARBA00022670"/>
    </source>
</evidence>
<dbReference type="EMBL" id="CP071794">
    <property type="protein sequence ID" value="QTD56697.1"/>
    <property type="molecule type" value="Genomic_DNA"/>
</dbReference>
<dbReference type="PANTHER" id="PTHR22726">
    <property type="entry name" value="METALLOENDOPEPTIDASE OMA1"/>
    <property type="match status" value="1"/>
</dbReference>
<dbReference type="InterPro" id="IPR011990">
    <property type="entry name" value="TPR-like_helical_dom_sf"/>
</dbReference>
<dbReference type="SUPFAM" id="SSF48452">
    <property type="entry name" value="TPR-like"/>
    <property type="match status" value="1"/>
</dbReference>
<dbReference type="Gene3D" id="3.30.2010.10">
    <property type="entry name" value="Metalloproteases ('zincins'), catalytic domain"/>
    <property type="match status" value="1"/>
</dbReference>
<keyword evidence="3" id="KW-0479">Metal-binding</keyword>
<dbReference type="Proteomes" id="UP000663923">
    <property type="component" value="Chromosome"/>
</dbReference>
<evidence type="ECO:0000256" key="4">
    <source>
        <dbReference type="ARBA" id="ARBA00022801"/>
    </source>
</evidence>
<dbReference type="InterPro" id="IPR051156">
    <property type="entry name" value="Mito/Outer_Membr_Metalloprot"/>
</dbReference>
<dbReference type="GO" id="GO:0008237">
    <property type="term" value="F:metallopeptidase activity"/>
    <property type="evidence" value="ECO:0007669"/>
    <property type="project" value="UniProtKB-KW"/>
</dbReference>
<accession>A0ABX7T902</accession>
<dbReference type="Gene3D" id="1.25.40.10">
    <property type="entry name" value="Tetratricopeptide repeat domain"/>
    <property type="match status" value="1"/>
</dbReference>
<dbReference type="Pfam" id="PF01435">
    <property type="entry name" value="Peptidase_M48"/>
    <property type="match status" value="1"/>
</dbReference>
<keyword evidence="2" id="KW-0645">Protease</keyword>
<comment type="cofactor">
    <cofactor evidence="1">
        <name>Zn(2+)</name>
        <dbReference type="ChEBI" id="CHEBI:29105"/>
    </cofactor>
</comment>
<keyword evidence="5" id="KW-0862">Zinc</keyword>
<feature type="domain" description="Peptidase M48" evidence="7">
    <location>
        <begin position="55"/>
        <end position="237"/>
    </location>
</feature>
<evidence type="ECO:0000256" key="1">
    <source>
        <dbReference type="ARBA" id="ARBA00001947"/>
    </source>
</evidence>
<evidence type="ECO:0000259" key="7">
    <source>
        <dbReference type="Pfam" id="PF01435"/>
    </source>
</evidence>
<protein>
    <submittedName>
        <fullName evidence="9">M48 family metalloprotease</fullName>
    </submittedName>
</protein>
<name>A0ABX7T902_9SPHN</name>
<evidence type="ECO:0000313" key="9">
    <source>
        <dbReference type="EMBL" id="QTD56697.1"/>
    </source>
</evidence>